<reference evidence="10 11" key="1">
    <citation type="submission" date="2016-02" db="EMBL/GenBank/DDBJ databases">
        <title>Genome sequence of Clostridium thermobutyricum DSM 4928.</title>
        <authorList>
            <person name="Poehlein A."/>
            <person name="Daniel R."/>
        </authorList>
    </citation>
    <scope>NUCLEOTIDE SEQUENCE [LARGE SCALE GENOMIC DNA]</scope>
    <source>
        <strain evidence="10 11">DSM 4928</strain>
    </source>
</reference>
<evidence type="ECO:0000256" key="1">
    <source>
        <dbReference type="ARBA" id="ARBA00022475"/>
    </source>
</evidence>
<feature type="transmembrane region" description="Helical" evidence="8">
    <location>
        <begin position="28"/>
        <end position="61"/>
    </location>
</feature>
<dbReference type="OrthoDB" id="2854767at2"/>
<gene>
    <name evidence="10" type="primary">agrB_3</name>
    <name evidence="9" type="synonym">agrB_2</name>
    <name evidence="9" type="ORF">CLTHE_28760</name>
    <name evidence="10" type="ORF">CLTHE_29970</name>
</gene>
<name>A0A1V4SQP6_9CLOT</name>
<keyword evidence="1" id="KW-1003">Cell membrane</keyword>
<dbReference type="GO" id="GO:0006508">
    <property type="term" value="P:proteolysis"/>
    <property type="evidence" value="ECO:0007669"/>
    <property type="project" value="UniProtKB-KW"/>
</dbReference>
<dbReference type="Gene3D" id="1.20.1730.10">
    <property type="entry name" value="Sodium/glucose cotransporter"/>
    <property type="match status" value="1"/>
</dbReference>
<feature type="transmembrane region" description="Helical" evidence="8">
    <location>
        <begin position="108"/>
        <end position="128"/>
    </location>
</feature>
<evidence type="ECO:0000313" key="10">
    <source>
        <dbReference type="EMBL" id="OPX46180.1"/>
    </source>
</evidence>
<keyword evidence="6 8" id="KW-1133">Transmembrane helix</keyword>
<dbReference type="Pfam" id="PF04647">
    <property type="entry name" value="AgrB"/>
    <property type="match status" value="1"/>
</dbReference>
<keyword evidence="3" id="KW-0645">Protease</keyword>
<proteinExistence type="predicted"/>
<dbReference type="SMART" id="SM00793">
    <property type="entry name" value="AgrB"/>
    <property type="match status" value="1"/>
</dbReference>
<dbReference type="SUPFAM" id="SSF103473">
    <property type="entry name" value="MFS general substrate transporter"/>
    <property type="match status" value="1"/>
</dbReference>
<evidence type="ECO:0000256" key="8">
    <source>
        <dbReference type="SAM" id="Phobius"/>
    </source>
</evidence>
<keyword evidence="2" id="KW-0673">Quorum sensing</keyword>
<dbReference type="RefSeq" id="WP_080024054.1">
    <property type="nucleotide sequence ID" value="NZ_LTAY01000092.1"/>
</dbReference>
<dbReference type="GO" id="GO:0016020">
    <property type="term" value="C:membrane"/>
    <property type="evidence" value="ECO:0007669"/>
    <property type="project" value="InterPro"/>
</dbReference>
<evidence type="ECO:0000256" key="4">
    <source>
        <dbReference type="ARBA" id="ARBA00022692"/>
    </source>
</evidence>
<dbReference type="InterPro" id="IPR036259">
    <property type="entry name" value="MFS_trans_sf"/>
</dbReference>
<dbReference type="EMBL" id="LTAY01000092">
    <property type="protein sequence ID" value="OPX46180.1"/>
    <property type="molecule type" value="Genomic_DNA"/>
</dbReference>
<evidence type="ECO:0000256" key="5">
    <source>
        <dbReference type="ARBA" id="ARBA00022801"/>
    </source>
</evidence>
<comment type="caution">
    <text evidence="10">The sequence shown here is derived from an EMBL/GenBank/DDBJ whole genome shotgun (WGS) entry which is preliminary data.</text>
</comment>
<accession>A0A1V4SQP6</accession>
<evidence type="ECO:0000256" key="3">
    <source>
        <dbReference type="ARBA" id="ARBA00022670"/>
    </source>
</evidence>
<protein>
    <submittedName>
        <fullName evidence="10">Accessory protein regulator protein B</fullName>
    </submittedName>
</protein>
<organism evidence="10 11">
    <name type="scientific">Clostridium thermobutyricum DSM 4928</name>
    <dbReference type="NCBI Taxonomy" id="1121339"/>
    <lineage>
        <taxon>Bacteria</taxon>
        <taxon>Bacillati</taxon>
        <taxon>Bacillota</taxon>
        <taxon>Clostridia</taxon>
        <taxon>Eubacteriales</taxon>
        <taxon>Clostridiaceae</taxon>
        <taxon>Clostridium</taxon>
    </lineage>
</organism>
<evidence type="ECO:0000256" key="2">
    <source>
        <dbReference type="ARBA" id="ARBA00022654"/>
    </source>
</evidence>
<dbReference type="GO" id="GO:0009372">
    <property type="term" value="P:quorum sensing"/>
    <property type="evidence" value="ECO:0007669"/>
    <property type="project" value="UniProtKB-KW"/>
</dbReference>
<keyword evidence="5" id="KW-0378">Hydrolase</keyword>
<keyword evidence="4 8" id="KW-0812">Transmembrane</keyword>
<dbReference type="GO" id="GO:0008233">
    <property type="term" value="F:peptidase activity"/>
    <property type="evidence" value="ECO:0007669"/>
    <property type="project" value="UniProtKB-KW"/>
</dbReference>
<sequence>MLSVEKISNKIAIKLAKETNGNDQKRQVIQYGVFAIIQIAISIGLVIIFGLIFNVLVPALIMSFTISILRKYSGGVHASTPGICSFIGTIICIIVPIILKYINLKFTAVLIIGIILFIISYYLIYKLAPRDSEKKRIKKEEKRKRLKRKSIYILTVYLLITVILLLIYSNFNRQYILVYIISIYAGICWQVFSITKLGYIVLGKIDFLLNKLFSLGGN</sequence>
<evidence type="ECO:0000256" key="6">
    <source>
        <dbReference type="ARBA" id="ARBA00022989"/>
    </source>
</evidence>
<dbReference type="InterPro" id="IPR006741">
    <property type="entry name" value="AgrB"/>
</dbReference>
<dbReference type="EMBL" id="LTAY01000092">
    <property type="protein sequence ID" value="OPX46059.1"/>
    <property type="molecule type" value="Genomic_DNA"/>
</dbReference>
<feature type="transmembrane region" description="Helical" evidence="8">
    <location>
        <begin position="82"/>
        <end position="102"/>
    </location>
</feature>
<keyword evidence="7 8" id="KW-0472">Membrane</keyword>
<evidence type="ECO:0000313" key="11">
    <source>
        <dbReference type="Proteomes" id="UP000191448"/>
    </source>
</evidence>
<evidence type="ECO:0000313" key="9">
    <source>
        <dbReference type="EMBL" id="OPX46059.1"/>
    </source>
</evidence>
<feature type="transmembrane region" description="Helical" evidence="8">
    <location>
        <begin position="149"/>
        <end position="169"/>
    </location>
</feature>
<dbReference type="Proteomes" id="UP000191448">
    <property type="component" value="Unassembled WGS sequence"/>
</dbReference>
<evidence type="ECO:0000256" key="7">
    <source>
        <dbReference type="ARBA" id="ARBA00023136"/>
    </source>
</evidence>
<dbReference type="AlphaFoldDB" id="A0A1V4SQP6"/>
<feature type="transmembrane region" description="Helical" evidence="8">
    <location>
        <begin position="175"/>
        <end position="202"/>
    </location>
</feature>
<dbReference type="InterPro" id="IPR038377">
    <property type="entry name" value="Na/Glc_symporter_sf"/>
</dbReference>